<dbReference type="KEGG" id="paun:MJA45_05815"/>
<protein>
    <submittedName>
        <fullName evidence="4">M20 family metallopeptidase</fullName>
    </submittedName>
</protein>
<evidence type="ECO:0000313" key="5">
    <source>
        <dbReference type="Proteomes" id="UP001305702"/>
    </source>
</evidence>
<evidence type="ECO:0000256" key="2">
    <source>
        <dbReference type="PIRSR" id="PIRSR005962-1"/>
    </source>
</evidence>
<dbReference type="SUPFAM" id="SSF55031">
    <property type="entry name" value="Bacterial exopeptidase dimerisation domain"/>
    <property type="match status" value="1"/>
</dbReference>
<organism evidence="4 5">
    <name type="scientific">Paenibacillus aurantius</name>
    <dbReference type="NCBI Taxonomy" id="2918900"/>
    <lineage>
        <taxon>Bacteria</taxon>
        <taxon>Bacillati</taxon>
        <taxon>Bacillota</taxon>
        <taxon>Bacilli</taxon>
        <taxon>Bacillales</taxon>
        <taxon>Paenibacillaceae</taxon>
        <taxon>Paenibacillus</taxon>
    </lineage>
</organism>
<keyword evidence="2" id="KW-0464">Manganese</keyword>
<gene>
    <name evidence="4" type="ORF">MJA45_05815</name>
</gene>
<evidence type="ECO:0000313" key="4">
    <source>
        <dbReference type="EMBL" id="WNQ12545.1"/>
    </source>
</evidence>
<dbReference type="GO" id="GO:0046872">
    <property type="term" value="F:metal ion binding"/>
    <property type="evidence" value="ECO:0007669"/>
    <property type="project" value="UniProtKB-KW"/>
</dbReference>
<sequence length="393" mass="42196">MDNNRLLETSRSWLGQLTEWRRDFHRNPELGYEEHRTAGIVVDHLRSLGLETRTGIGKTGVVGLLRGQEPGPTFLLRADMDALPIPDGKPVLYRSTVQGKAHLCGHDAHTAMLMGAAKLLAERGLPRGNVKFMFQPAEEGGAGAKAMVEDGVLQDPKVDAAAALHVSPFCPVGKITVSKGPAWAATDSLRIKIIGKGGHAAGPHHTVDSIPIAAQVITALQQIVSRQVDPLDSAVVTIGKINGGHAVNAIASEVELLGTVRTLNPKLREQMRVKVEAIVKGVTEAFGAGYELELREGYPIVVNDDSMYELFTRTAGQVMGSESWDLINPTMGGEDFAFVAQQVPSVMFRLGVCGGEETAYPLHHPLFDLDESAMPFGSALLAAIAINYLEAHP</sequence>
<dbReference type="InterPro" id="IPR036264">
    <property type="entry name" value="Bact_exopeptidase_dim_dom"/>
</dbReference>
<dbReference type="Pfam" id="PF07687">
    <property type="entry name" value="M20_dimer"/>
    <property type="match status" value="1"/>
</dbReference>
<dbReference type="Gene3D" id="3.40.630.10">
    <property type="entry name" value="Zn peptidases"/>
    <property type="match status" value="1"/>
</dbReference>
<evidence type="ECO:0000256" key="1">
    <source>
        <dbReference type="ARBA" id="ARBA00022801"/>
    </source>
</evidence>
<dbReference type="NCBIfam" id="TIGR01891">
    <property type="entry name" value="amidohydrolases"/>
    <property type="match status" value="1"/>
</dbReference>
<feature type="binding site" evidence="2">
    <location>
        <position position="139"/>
    </location>
    <ligand>
        <name>Mn(2+)</name>
        <dbReference type="ChEBI" id="CHEBI:29035"/>
        <label>2</label>
    </ligand>
</feature>
<feature type="binding site" evidence="2">
    <location>
        <position position="165"/>
    </location>
    <ligand>
        <name>Mn(2+)</name>
        <dbReference type="ChEBI" id="CHEBI:29035"/>
        <label>2</label>
    </ligand>
</feature>
<feature type="domain" description="Peptidase M20 dimerisation" evidence="3">
    <location>
        <begin position="188"/>
        <end position="280"/>
    </location>
</feature>
<dbReference type="Gene3D" id="3.30.70.360">
    <property type="match status" value="1"/>
</dbReference>
<dbReference type="FunFam" id="3.30.70.360:FF:000001">
    <property type="entry name" value="N-acetyldiaminopimelate deacetylase"/>
    <property type="match status" value="1"/>
</dbReference>
<dbReference type="PANTHER" id="PTHR11014">
    <property type="entry name" value="PEPTIDASE M20 FAMILY MEMBER"/>
    <property type="match status" value="1"/>
</dbReference>
<proteinExistence type="predicted"/>
<feature type="binding site" evidence="2">
    <location>
        <position position="363"/>
    </location>
    <ligand>
        <name>Mn(2+)</name>
        <dbReference type="ChEBI" id="CHEBI:29035"/>
        <label>2</label>
    </ligand>
</feature>
<dbReference type="InterPro" id="IPR011650">
    <property type="entry name" value="Peptidase_M20_dimer"/>
</dbReference>
<dbReference type="PIRSF" id="PIRSF005962">
    <property type="entry name" value="Pept_M20D_amidohydro"/>
    <property type="match status" value="1"/>
</dbReference>
<dbReference type="CDD" id="cd03886">
    <property type="entry name" value="M20_Acy1"/>
    <property type="match status" value="1"/>
</dbReference>
<name>A0AA96LI46_9BACL</name>
<keyword evidence="1" id="KW-0378">Hydrolase</keyword>
<accession>A0AA96LI46</accession>
<feature type="binding site" evidence="2">
    <location>
        <position position="106"/>
    </location>
    <ligand>
        <name>Mn(2+)</name>
        <dbReference type="ChEBI" id="CHEBI:29035"/>
        <label>2</label>
    </ligand>
</feature>
<dbReference type="RefSeq" id="WP_315606323.1">
    <property type="nucleotide sequence ID" value="NZ_CP130318.1"/>
</dbReference>
<dbReference type="GO" id="GO:0019877">
    <property type="term" value="P:diaminopimelate biosynthetic process"/>
    <property type="evidence" value="ECO:0007669"/>
    <property type="project" value="UniProtKB-ARBA"/>
</dbReference>
<dbReference type="AlphaFoldDB" id="A0AA96LI46"/>
<comment type="cofactor">
    <cofactor evidence="2">
        <name>Mn(2+)</name>
        <dbReference type="ChEBI" id="CHEBI:29035"/>
    </cofactor>
    <text evidence="2">The Mn(2+) ion enhances activity.</text>
</comment>
<dbReference type="SUPFAM" id="SSF53187">
    <property type="entry name" value="Zn-dependent exopeptidases"/>
    <property type="match status" value="1"/>
</dbReference>
<dbReference type="InterPro" id="IPR017439">
    <property type="entry name" value="Amidohydrolase"/>
</dbReference>
<dbReference type="PANTHER" id="PTHR11014:SF63">
    <property type="entry name" value="METALLOPEPTIDASE, PUTATIVE (AFU_ORTHOLOGUE AFUA_6G09600)-RELATED"/>
    <property type="match status" value="1"/>
</dbReference>
<dbReference type="InterPro" id="IPR002933">
    <property type="entry name" value="Peptidase_M20"/>
</dbReference>
<evidence type="ECO:0000259" key="3">
    <source>
        <dbReference type="Pfam" id="PF07687"/>
    </source>
</evidence>
<keyword evidence="2" id="KW-0479">Metal-binding</keyword>
<feature type="binding site" evidence="2">
    <location>
        <position position="104"/>
    </location>
    <ligand>
        <name>Mn(2+)</name>
        <dbReference type="ChEBI" id="CHEBI:29035"/>
        <label>2</label>
    </ligand>
</feature>
<dbReference type="Proteomes" id="UP001305702">
    <property type="component" value="Chromosome"/>
</dbReference>
<dbReference type="EMBL" id="CP130318">
    <property type="protein sequence ID" value="WNQ12545.1"/>
    <property type="molecule type" value="Genomic_DNA"/>
</dbReference>
<reference evidence="4 5" key="1">
    <citation type="submission" date="2022-02" db="EMBL/GenBank/DDBJ databases">
        <title>Paenibacillus sp. MBLB1776 Whole Genome Shotgun Sequencing.</title>
        <authorList>
            <person name="Hwang C.Y."/>
            <person name="Cho E.-S."/>
            <person name="Seo M.-J."/>
        </authorList>
    </citation>
    <scope>NUCLEOTIDE SEQUENCE [LARGE SCALE GENOMIC DNA]</scope>
    <source>
        <strain evidence="4 5">MBLB1776</strain>
    </source>
</reference>
<dbReference type="Pfam" id="PF01546">
    <property type="entry name" value="Peptidase_M20"/>
    <property type="match status" value="1"/>
</dbReference>
<keyword evidence="5" id="KW-1185">Reference proteome</keyword>
<dbReference type="GO" id="GO:0050118">
    <property type="term" value="F:N-acetyldiaminopimelate deacetylase activity"/>
    <property type="evidence" value="ECO:0007669"/>
    <property type="project" value="UniProtKB-ARBA"/>
</dbReference>